<dbReference type="AlphaFoldDB" id="A0AA36HLQ4"/>
<reference evidence="2" key="1">
    <citation type="submission" date="2023-08" db="EMBL/GenBank/DDBJ databases">
        <authorList>
            <person name="Chen Y."/>
            <person name="Shah S."/>
            <person name="Dougan E. K."/>
            <person name="Thang M."/>
            <person name="Chan C."/>
        </authorList>
    </citation>
    <scope>NUCLEOTIDE SEQUENCE</scope>
</reference>
<sequence>MGSSSSMSSPAEAPAAAAAPAAPEAAEAAGPGASVAVLGLSGETITTKSVGPKVSIRELKASRRAERAEGGGD</sequence>
<comment type="caution">
    <text evidence="2">The sequence shown here is derived from an EMBL/GenBank/DDBJ whole genome shotgun (WGS) entry which is preliminary data.</text>
</comment>
<proteinExistence type="predicted"/>
<evidence type="ECO:0000313" key="2">
    <source>
        <dbReference type="EMBL" id="CAJ1371427.1"/>
    </source>
</evidence>
<accession>A0AA36HLQ4</accession>
<feature type="region of interest" description="Disordered" evidence="1">
    <location>
        <begin position="1"/>
        <end position="31"/>
    </location>
</feature>
<evidence type="ECO:0000313" key="3">
    <source>
        <dbReference type="Proteomes" id="UP001178507"/>
    </source>
</evidence>
<dbReference type="EMBL" id="CAUJNA010000077">
    <property type="protein sequence ID" value="CAJ1371427.1"/>
    <property type="molecule type" value="Genomic_DNA"/>
</dbReference>
<dbReference type="Proteomes" id="UP001178507">
    <property type="component" value="Unassembled WGS sequence"/>
</dbReference>
<protein>
    <submittedName>
        <fullName evidence="2">Uncharacterized protein</fullName>
    </submittedName>
</protein>
<gene>
    <name evidence="2" type="ORF">EVOR1521_LOCUS1734</name>
</gene>
<evidence type="ECO:0000256" key="1">
    <source>
        <dbReference type="SAM" id="MobiDB-lite"/>
    </source>
</evidence>
<keyword evidence="3" id="KW-1185">Reference proteome</keyword>
<organism evidence="2 3">
    <name type="scientific">Effrenium voratum</name>
    <dbReference type="NCBI Taxonomy" id="2562239"/>
    <lineage>
        <taxon>Eukaryota</taxon>
        <taxon>Sar</taxon>
        <taxon>Alveolata</taxon>
        <taxon>Dinophyceae</taxon>
        <taxon>Suessiales</taxon>
        <taxon>Symbiodiniaceae</taxon>
        <taxon>Effrenium</taxon>
    </lineage>
</organism>
<name>A0AA36HLQ4_9DINO</name>